<sequence>MEASFAAIQTYISKREFETSVIQPLFTKQRESIANLSELLKKENQMKELLDQQTGSAKKLDLPFLWKYRRPLTIASIQDQIASSLIYSKQDCTHISAVAHHIDMLLLVGNLPKILEFLHLTSELLACQYSRRSARKTKFEDVIASHTCLKEGFAVFTDTWNKLPTKDHDLDKETTLNCFLVDRDRRKDIVPFTLVERLISVHNQIVQTRRNDKFLVCLKSKDELINLVASYRDDDKEPATYNWKDVDKQVVAKYLNNKPKINFSFDQLPIYDFAEDSDIPTKLRSIEYSQEMLGGELSLAFAKQLQGRIFATRDEQRIQNLTVFLNELRIVINYLSKASQIDEDIKLMDYAEKTLGRPCCSSLIPEIKLKHVKHVWLLVKYEQTHQMRLCGHDVFDDVSMDCKEMVPRKLTGKLHDEVNLNSLKTKNLLMLLFEFIVLCLNKEIVRDQQDNSYLQKSLQASLHTYIKDTYGGKAPAEDLPTIPEEIQVKHAARAWRFIWSRYTGNSDS</sequence>
<comment type="caution">
    <text evidence="1">The sequence shown here is derived from an EMBL/GenBank/DDBJ whole genome shotgun (WGS) entry which is preliminary data.</text>
</comment>
<proteinExistence type="predicted"/>
<evidence type="ECO:0000313" key="2">
    <source>
        <dbReference type="Proteomes" id="UP000593567"/>
    </source>
</evidence>
<name>A0A7J7K4K9_BUGNE</name>
<reference evidence="1" key="1">
    <citation type="submission" date="2020-06" db="EMBL/GenBank/DDBJ databases">
        <title>Draft genome of Bugula neritina, a colonial animal packing powerful symbionts and potential medicines.</title>
        <authorList>
            <person name="Rayko M."/>
        </authorList>
    </citation>
    <scope>NUCLEOTIDE SEQUENCE [LARGE SCALE GENOMIC DNA]</scope>
    <source>
        <strain evidence="1">Kwan_BN1</strain>
    </source>
</reference>
<dbReference type="EMBL" id="VXIV02001293">
    <property type="protein sequence ID" value="KAF6033572.1"/>
    <property type="molecule type" value="Genomic_DNA"/>
</dbReference>
<keyword evidence="2" id="KW-1185">Reference proteome</keyword>
<evidence type="ECO:0000313" key="1">
    <source>
        <dbReference type="EMBL" id="KAF6033572.1"/>
    </source>
</evidence>
<gene>
    <name evidence="1" type="ORF">EB796_008120</name>
</gene>
<protein>
    <submittedName>
        <fullName evidence="1">RNF213</fullName>
    </submittedName>
</protein>
<dbReference type="Proteomes" id="UP000593567">
    <property type="component" value="Unassembled WGS sequence"/>
</dbReference>
<dbReference type="AlphaFoldDB" id="A0A7J7K4K9"/>
<accession>A0A7J7K4K9</accession>
<dbReference type="OrthoDB" id="2423195at2759"/>
<organism evidence="1 2">
    <name type="scientific">Bugula neritina</name>
    <name type="common">Brown bryozoan</name>
    <name type="synonym">Sertularia neritina</name>
    <dbReference type="NCBI Taxonomy" id="10212"/>
    <lineage>
        <taxon>Eukaryota</taxon>
        <taxon>Metazoa</taxon>
        <taxon>Spiralia</taxon>
        <taxon>Lophotrochozoa</taxon>
        <taxon>Bryozoa</taxon>
        <taxon>Gymnolaemata</taxon>
        <taxon>Cheilostomatida</taxon>
        <taxon>Flustrina</taxon>
        <taxon>Buguloidea</taxon>
        <taxon>Bugulidae</taxon>
        <taxon>Bugula</taxon>
    </lineage>
</organism>